<comment type="caution">
    <text evidence="14">The sequence shown here is derived from an EMBL/GenBank/DDBJ whole genome shotgun (WGS) entry which is preliminary data.</text>
</comment>
<evidence type="ECO:0000256" key="8">
    <source>
        <dbReference type="ARBA" id="ARBA00023027"/>
    </source>
</evidence>
<evidence type="ECO:0000256" key="4">
    <source>
        <dbReference type="ARBA" id="ARBA00012229"/>
    </source>
</evidence>
<dbReference type="PRINTS" id="PR00410">
    <property type="entry name" value="PHEHYDRXLASE"/>
</dbReference>
<keyword evidence="11" id="KW-0561">Oxygen transport</keyword>
<evidence type="ECO:0000256" key="10">
    <source>
        <dbReference type="ARBA" id="ARBA00049433"/>
    </source>
</evidence>
<dbReference type="InterPro" id="IPR017938">
    <property type="entry name" value="Riboflavin_synthase-like_b-brl"/>
</dbReference>
<dbReference type="InterPro" id="IPR001433">
    <property type="entry name" value="OxRdtase_FAD/NAD-bd"/>
</dbReference>
<keyword evidence="11" id="KW-0813">Transport</keyword>
<proteinExistence type="inferred from homology"/>
<evidence type="ECO:0000256" key="1">
    <source>
        <dbReference type="ARBA" id="ARBA00001970"/>
    </source>
</evidence>
<comment type="catalytic activity">
    <reaction evidence="9">
        <text>2 nitric oxide + NADH + 2 O2 = 2 nitrate + NAD(+) + H(+)</text>
        <dbReference type="Rhea" id="RHEA:19469"/>
        <dbReference type="ChEBI" id="CHEBI:15378"/>
        <dbReference type="ChEBI" id="CHEBI:15379"/>
        <dbReference type="ChEBI" id="CHEBI:16480"/>
        <dbReference type="ChEBI" id="CHEBI:17632"/>
        <dbReference type="ChEBI" id="CHEBI:57540"/>
        <dbReference type="ChEBI" id="CHEBI:57945"/>
        <dbReference type="EC" id="1.14.12.17"/>
    </reaction>
</comment>
<dbReference type="InterPro" id="IPR008333">
    <property type="entry name" value="Cbr1-like_FAD-bd_dom"/>
</dbReference>
<evidence type="ECO:0000313" key="14">
    <source>
        <dbReference type="EMBL" id="NKQ54643.1"/>
    </source>
</evidence>
<dbReference type="InterPro" id="IPR017927">
    <property type="entry name" value="FAD-bd_FR_type"/>
</dbReference>
<feature type="domain" description="Globin" evidence="12">
    <location>
        <begin position="1"/>
        <end position="131"/>
    </location>
</feature>
<comment type="similarity">
    <text evidence="3">In the C-terminal section; belongs to the flavoprotein pyridine nucleotide cytochrome reductase family.</text>
</comment>
<dbReference type="Gene3D" id="2.40.30.10">
    <property type="entry name" value="Translation factors"/>
    <property type="match status" value="1"/>
</dbReference>
<dbReference type="PROSITE" id="PS51384">
    <property type="entry name" value="FAD_FR"/>
    <property type="match status" value="1"/>
</dbReference>
<dbReference type="EMBL" id="JAAXLS010000010">
    <property type="protein sequence ID" value="NKQ54643.1"/>
    <property type="molecule type" value="Genomic_DNA"/>
</dbReference>
<evidence type="ECO:0000256" key="3">
    <source>
        <dbReference type="ARBA" id="ARBA00006401"/>
    </source>
</evidence>
<feature type="domain" description="FAD-binding FR-type" evidence="13">
    <location>
        <begin position="138"/>
        <end position="238"/>
    </location>
</feature>
<dbReference type="Gene3D" id="3.40.50.80">
    <property type="entry name" value="Nucleotide-binding domain of ferredoxin-NADP reductase (FNR) module"/>
    <property type="match status" value="1"/>
</dbReference>
<evidence type="ECO:0000256" key="5">
    <source>
        <dbReference type="ARBA" id="ARBA00022714"/>
    </source>
</evidence>
<dbReference type="InterPro" id="IPR000971">
    <property type="entry name" value="Globin"/>
</dbReference>
<dbReference type="Pfam" id="PF00175">
    <property type="entry name" value="NAD_binding_1"/>
    <property type="match status" value="1"/>
</dbReference>
<organism evidence="14 15">
    <name type="scientific">Amycolatopsis acididurans</name>
    <dbReference type="NCBI Taxonomy" id="2724524"/>
    <lineage>
        <taxon>Bacteria</taxon>
        <taxon>Bacillati</taxon>
        <taxon>Actinomycetota</taxon>
        <taxon>Actinomycetes</taxon>
        <taxon>Pseudonocardiales</taxon>
        <taxon>Pseudonocardiaceae</taxon>
        <taxon>Amycolatopsis</taxon>
    </lineage>
</organism>
<gene>
    <name evidence="14" type="ORF">HFP15_17310</name>
</gene>
<dbReference type="Proteomes" id="UP000715441">
    <property type="component" value="Unassembled WGS sequence"/>
</dbReference>
<dbReference type="Pfam" id="PF00042">
    <property type="entry name" value="Globin"/>
    <property type="match status" value="1"/>
</dbReference>
<evidence type="ECO:0000256" key="11">
    <source>
        <dbReference type="RuleBase" id="RU000356"/>
    </source>
</evidence>
<evidence type="ECO:0000259" key="13">
    <source>
        <dbReference type="PROSITE" id="PS51384"/>
    </source>
</evidence>
<sequence length="380" mass="41266">MDSVRLRASWHSLTAHGGQVPLFFYSTLFLANPDIRQMFPAAMAGQRDKLMAALGNVVANVDTLDAAVPFLQQLGRDHRKFAVTAEHYPAVGHALLATLAHFLGEEWTNELADDWAAAYKLVADVMMAAAQQRAHAEPAWWEAEVIAHERRTLDVAVLTVRTEPAIPYLAGQSVAVETALRPRVWRYYTPANAPSPDGTIELHVRLVDGGPVSSALVQAVGVGDVLRLGAPVGTNLTVSHSRDVVFVAGGTGLAPFKALLGQFAGEPFRRRVHLFAGARSGREFYDLAALSEWQRALPQLTVVRAVSEDPRFPGEHGDVADVAARYSSWPDQEIYVCGSPEMVAAGRNRLRAAGVGAERIHCEDFTTYAGPTELSTKDQL</sequence>
<dbReference type="PROSITE" id="PS01033">
    <property type="entry name" value="GLOBIN"/>
    <property type="match status" value="1"/>
</dbReference>
<keyword evidence="7" id="KW-0411">Iron-sulfur</keyword>
<comment type="cofactor">
    <cofactor evidence="1">
        <name>heme b</name>
        <dbReference type="ChEBI" id="CHEBI:60344"/>
    </cofactor>
</comment>
<dbReference type="InterPro" id="IPR050415">
    <property type="entry name" value="MRET"/>
</dbReference>
<dbReference type="SUPFAM" id="SSF46458">
    <property type="entry name" value="Globin-like"/>
    <property type="match status" value="1"/>
</dbReference>
<evidence type="ECO:0000259" key="12">
    <source>
        <dbReference type="PROSITE" id="PS01033"/>
    </source>
</evidence>
<keyword evidence="8" id="KW-0520">NAD</keyword>
<dbReference type="InterPro" id="IPR039261">
    <property type="entry name" value="FNR_nucleotide-bd"/>
</dbReference>
<evidence type="ECO:0000256" key="7">
    <source>
        <dbReference type="ARBA" id="ARBA00023014"/>
    </source>
</evidence>
<evidence type="ECO:0000256" key="9">
    <source>
        <dbReference type="ARBA" id="ARBA00048649"/>
    </source>
</evidence>
<dbReference type="CDD" id="cd06187">
    <property type="entry name" value="O2ase_reductase_like"/>
    <property type="match status" value="1"/>
</dbReference>
<dbReference type="InterPro" id="IPR001709">
    <property type="entry name" value="Flavoprot_Pyr_Nucl_cyt_Rdtase"/>
</dbReference>
<dbReference type="InterPro" id="IPR009050">
    <property type="entry name" value="Globin-like_sf"/>
</dbReference>
<evidence type="ECO:0000313" key="15">
    <source>
        <dbReference type="Proteomes" id="UP000715441"/>
    </source>
</evidence>
<dbReference type="Gene3D" id="1.10.490.10">
    <property type="entry name" value="Globins"/>
    <property type="match status" value="1"/>
</dbReference>
<dbReference type="PANTHER" id="PTHR47354:SF5">
    <property type="entry name" value="PROTEIN RFBI"/>
    <property type="match status" value="1"/>
</dbReference>
<name>A0ABX1J4F8_9PSEU</name>
<comment type="similarity">
    <text evidence="11">Belongs to the globin family.</text>
</comment>
<evidence type="ECO:0000256" key="6">
    <source>
        <dbReference type="ARBA" id="ARBA00022857"/>
    </source>
</evidence>
<dbReference type="SUPFAM" id="SSF52343">
    <property type="entry name" value="Ferredoxin reductase-like, C-terminal NADP-linked domain"/>
    <property type="match status" value="1"/>
</dbReference>
<keyword evidence="11" id="KW-0408">Iron</keyword>
<dbReference type="PRINTS" id="PR00371">
    <property type="entry name" value="FPNCR"/>
</dbReference>
<protein>
    <recommendedName>
        <fullName evidence="4">nitric oxide dioxygenase</fullName>
        <ecNumber evidence="4">1.14.12.17</ecNumber>
    </recommendedName>
</protein>
<keyword evidence="15" id="KW-1185">Reference proteome</keyword>
<dbReference type="CDD" id="cd19753">
    <property type="entry name" value="Mb-like_oxidoreductase"/>
    <property type="match status" value="1"/>
</dbReference>
<keyword evidence="11" id="KW-0349">Heme</keyword>
<dbReference type="SUPFAM" id="SSF63380">
    <property type="entry name" value="Riboflavin synthase domain-like"/>
    <property type="match status" value="1"/>
</dbReference>
<dbReference type="RefSeq" id="WP_168516744.1">
    <property type="nucleotide sequence ID" value="NZ_JAAXLS010000010.1"/>
</dbReference>
<keyword evidence="5" id="KW-0001">2Fe-2S</keyword>
<comment type="cofactor">
    <cofactor evidence="2">
        <name>FAD</name>
        <dbReference type="ChEBI" id="CHEBI:57692"/>
    </cofactor>
</comment>
<reference evidence="14 15" key="1">
    <citation type="submission" date="2020-04" db="EMBL/GenBank/DDBJ databases">
        <title>Novel species.</title>
        <authorList>
            <person name="Teo W.F.A."/>
            <person name="Lipun K."/>
            <person name="Srisuk N."/>
            <person name="Duangmal K."/>
        </authorList>
    </citation>
    <scope>NUCLEOTIDE SEQUENCE [LARGE SCALE GENOMIC DNA]</scope>
    <source>
        <strain evidence="14 15">K13G38</strain>
    </source>
</reference>
<evidence type="ECO:0000256" key="2">
    <source>
        <dbReference type="ARBA" id="ARBA00001974"/>
    </source>
</evidence>
<dbReference type="InterPro" id="IPR012292">
    <property type="entry name" value="Globin/Proto"/>
</dbReference>
<keyword evidence="11" id="KW-0479">Metal-binding</keyword>
<dbReference type="EC" id="1.14.12.17" evidence="4"/>
<keyword evidence="6" id="KW-0521">NADP</keyword>
<comment type="catalytic activity">
    <reaction evidence="10">
        <text>2 nitric oxide + NADPH + 2 O2 = 2 nitrate + NADP(+) + H(+)</text>
        <dbReference type="Rhea" id="RHEA:19465"/>
        <dbReference type="ChEBI" id="CHEBI:15378"/>
        <dbReference type="ChEBI" id="CHEBI:15379"/>
        <dbReference type="ChEBI" id="CHEBI:16480"/>
        <dbReference type="ChEBI" id="CHEBI:17632"/>
        <dbReference type="ChEBI" id="CHEBI:57783"/>
        <dbReference type="ChEBI" id="CHEBI:58349"/>
        <dbReference type="EC" id="1.14.12.17"/>
    </reaction>
</comment>
<dbReference type="PANTHER" id="PTHR47354">
    <property type="entry name" value="NADH OXIDOREDUCTASE HCR"/>
    <property type="match status" value="1"/>
</dbReference>
<accession>A0ABX1J4F8</accession>
<dbReference type="Pfam" id="PF00970">
    <property type="entry name" value="FAD_binding_6"/>
    <property type="match status" value="1"/>
</dbReference>